<dbReference type="SUPFAM" id="SSF55073">
    <property type="entry name" value="Nucleotide cyclase"/>
    <property type="match status" value="1"/>
</dbReference>
<dbReference type="EMBL" id="AECU01000014">
    <property type="protein sequence ID" value="EFQ08365.1"/>
    <property type="molecule type" value="Genomic_DNA"/>
</dbReference>
<dbReference type="OrthoDB" id="9807794at2"/>
<dbReference type="BioCyc" id="FCF748224-HMP:GTSS-2278-MONOMER"/>
<evidence type="ECO:0000313" key="2">
    <source>
        <dbReference type="EMBL" id="EFQ08365.1"/>
    </source>
</evidence>
<gene>
    <name evidence="2" type="ORF">HMPREF9436_00143</name>
</gene>
<dbReference type="HOGENOM" id="CLU_2716458_0_0_9"/>
<evidence type="ECO:0000313" key="3">
    <source>
        <dbReference type="Proteomes" id="UP000006028"/>
    </source>
</evidence>
<sequence>MELQRRKVEFICKTVAAPYHVAGSLLTIGTSCGFALYPEEGTDTDKITRLADQRMYKHKQKNHALQDHGLYG</sequence>
<dbReference type="InterPro" id="IPR000160">
    <property type="entry name" value="GGDEF_dom"/>
</dbReference>
<dbReference type="PROSITE" id="PS51257">
    <property type="entry name" value="PROKAR_LIPOPROTEIN"/>
    <property type="match status" value="1"/>
</dbReference>
<dbReference type="InterPro" id="IPR043128">
    <property type="entry name" value="Rev_trsase/Diguanyl_cyclase"/>
</dbReference>
<dbReference type="Pfam" id="PF00990">
    <property type="entry name" value="GGDEF"/>
    <property type="match status" value="1"/>
</dbReference>
<evidence type="ECO:0000259" key="1">
    <source>
        <dbReference type="Pfam" id="PF00990"/>
    </source>
</evidence>
<proteinExistence type="predicted"/>
<dbReference type="RefSeq" id="WP_005937313.1">
    <property type="nucleotide sequence ID" value="NZ_GL538226.1"/>
</dbReference>
<dbReference type="eggNOG" id="COG2199">
    <property type="taxonomic scope" value="Bacteria"/>
</dbReference>
<accession>E2ZER4</accession>
<dbReference type="Gene3D" id="3.30.70.270">
    <property type="match status" value="1"/>
</dbReference>
<protein>
    <recommendedName>
        <fullName evidence="1">GGDEF domain-containing protein</fullName>
    </recommendedName>
</protein>
<feature type="domain" description="GGDEF" evidence="1">
    <location>
        <begin position="8"/>
        <end position="62"/>
    </location>
</feature>
<name>E2ZER4_9FIRM</name>
<dbReference type="Proteomes" id="UP000006028">
    <property type="component" value="Unassembled WGS sequence"/>
</dbReference>
<organism evidence="2 3">
    <name type="scientific">Faecalibacterium cf. prausnitzii KLE1255</name>
    <dbReference type="NCBI Taxonomy" id="748224"/>
    <lineage>
        <taxon>Bacteria</taxon>
        <taxon>Bacillati</taxon>
        <taxon>Bacillota</taxon>
        <taxon>Clostridia</taxon>
        <taxon>Eubacteriales</taxon>
        <taxon>Oscillospiraceae</taxon>
        <taxon>Faecalibacterium</taxon>
    </lineage>
</organism>
<dbReference type="STRING" id="748224.HMPREF9436_00143"/>
<dbReference type="InterPro" id="IPR029787">
    <property type="entry name" value="Nucleotide_cyclase"/>
</dbReference>
<dbReference type="AlphaFoldDB" id="E2ZER4"/>
<comment type="caution">
    <text evidence="2">The sequence shown here is derived from an EMBL/GenBank/DDBJ whole genome shotgun (WGS) entry which is preliminary data.</text>
</comment>
<reference evidence="2 3" key="1">
    <citation type="submission" date="2010-08" db="EMBL/GenBank/DDBJ databases">
        <authorList>
            <person name="Weinstock G."/>
            <person name="Sodergren E."/>
            <person name="Clifton S."/>
            <person name="Fulton L."/>
            <person name="Fulton B."/>
            <person name="Courtney L."/>
            <person name="Fronick C."/>
            <person name="Harrison M."/>
            <person name="Strong C."/>
            <person name="Farmer C."/>
            <person name="Delahaunty K."/>
            <person name="Markovic C."/>
            <person name="Hall O."/>
            <person name="Minx P."/>
            <person name="Tomlinson C."/>
            <person name="Mitreva M."/>
            <person name="Hou S."/>
            <person name="Chen J."/>
            <person name="Wollam A."/>
            <person name="Pepin K.H."/>
            <person name="Johnson M."/>
            <person name="Bhonagiri V."/>
            <person name="Zhang X."/>
            <person name="Suruliraj S."/>
            <person name="Warren W."/>
            <person name="Chinwalla A."/>
            <person name="Mardis E.R."/>
            <person name="Wilson R.K."/>
        </authorList>
    </citation>
    <scope>NUCLEOTIDE SEQUENCE [LARGE SCALE GENOMIC DNA]</scope>
    <source>
        <strain evidence="2 3">KLE1255</strain>
    </source>
</reference>